<comment type="caution">
    <text evidence="1">The sequence shown here is derived from an EMBL/GenBank/DDBJ whole genome shotgun (WGS) entry which is preliminary data.</text>
</comment>
<evidence type="ECO:0000313" key="1">
    <source>
        <dbReference type="EMBL" id="POS77474.1"/>
    </source>
</evidence>
<organism evidence="1 2">
    <name type="scientific">Diaporthe helianthi</name>
    <dbReference type="NCBI Taxonomy" id="158607"/>
    <lineage>
        <taxon>Eukaryota</taxon>
        <taxon>Fungi</taxon>
        <taxon>Dikarya</taxon>
        <taxon>Ascomycota</taxon>
        <taxon>Pezizomycotina</taxon>
        <taxon>Sordariomycetes</taxon>
        <taxon>Sordariomycetidae</taxon>
        <taxon>Diaporthales</taxon>
        <taxon>Diaporthaceae</taxon>
        <taxon>Diaporthe</taxon>
    </lineage>
</organism>
<keyword evidence="2" id="KW-1185">Reference proteome</keyword>
<name>A0A2P5I4S7_DIAHE</name>
<dbReference type="EMBL" id="MAVT02000266">
    <property type="protein sequence ID" value="POS77474.1"/>
    <property type="molecule type" value="Genomic_DNA"/>
</dbReference>
<accession>A0A2P5I4S7</accession>
<evidence type="ECO:0000313" key="2">
    <source>
        <dbReference type="Proteomes" id="UP000094444"/>
    </source>
</evidence>
<dbReference type="AlphaFoldDB" id="A0A2P5I4S7"/>
<gene>
    <name evidence="1" type="ORF">DHEL01_v204132</name>
</gene>
<protein>
    <submittedName>
        <fullName evidence="1">Uncharacterized protein</fullName>
    </submittedName>
</protein>
<dbReference type="OrthoDB" id="10396839at2759"/>
<reference evidence="1" key="1">
    <citation type="submission" date="2017-09" db="EMBL/GenBank/DDBJ databases">
        <title>Polyketide synthases of a Diaporthe helianthi virulent isolate.</title>
        <authorList>
            <person name="Baroncelli R."/>
        </authorList>
    </citation>
    <scope>NUCLEOTIDE SEQUENCE [LARGE SCALE GENOMIC DNA]</scope>
    <source>
        <strain evidence="1">7/96</strain>
    </source>
</reference>
<proteinExistence type="predicted"/>
<sequence>MFPGIIVQALKLVTAVESWIPLPTPPLGESALSSGLIQIQTYNIYGSLSHTASAFTAYIETEIRRLREIAAVATRNQKEYTDFFELIESHRPLNAHERELFHVYKLMAEMGRWADDSARTWEQGLERVKSARGAKDDNSTVEFMEVNVDNGMGIFVL</sequence>
<dbReference type="InParanoid" id="A0A2P5I4S7"/>
<dbReference type="Proteomes" id="UP000094444">
    <property type="component" value="Unassembled WGS sequence"/>
</dbReference>